<dbReference type="Proteomes" id="UP000239187">
    <property type="component" value="Chromosome"/>
</dbReference>
<dbReference type="InterPro" id="IPR002711">
    <property type="entry name" value="HNH"/>
</dbReference>
<dbReference type="SMART" id="SM00507">
    <property type="entry name" value="HNHc"/>
    <property type="match status" value="1"/>
</dbReference>
<dbReference type="GO" id="GO:0008270">
    <property type="term" value="F:zinc ion binding"/>
    <property type="evidence" value="ECO:0007669"/>
    <property type="project" value="InterPro"/>
</dbReference>
<dbReference type="AlphaFoldDB" id="A0A2L0UH10"/>
<dbReference type="Pfam" id="PF01844">
    <property type="entry name" value="HNH"/>
    <property type="match status" value="1"/>
</dbReference>
<evidence type="ECO:0000256" key="1">
    <source>
        <dbReference type="SAM" id="MobiDB-lite"/>
    </source>
</evidence>
<sequence length="122" mass="14220">MAIDRHHRQYRTRRELIRKRWAREQRRCYLGGCYIDYEAPAGHPQSFELDHIVPIARGGALMDPDNWAASCRKCNRSKSDKDLDTYLGQAAAPQGRYPHPGITPIQRTTTWGDEPLRTSRKW</sequence>
<name>A0A2L0UH10_9MICC</name>
<feature type="region of interest" description="Disordered" evidence="1">
    <location>
        <begin position="90"/>
        <end position="122"/>
    </location>
</feature>
<proteinExistence type="predicted"/>
<dbReference type="CDD" id="cd00085">
    <property type="entry name" value="HNHc"/>
    <property type="match status" value="1"/>
</dbReference>
<evidence type="ECO:0000313" key="4">
    <source>
        <dbReference type="Proteomes" id="UP000239187"/>
    </source>
</evidence>
<protein>
    <recommendedName>
        <fullName evidence="2">HNH nuclease domain-containing protein</fullName>
    </recommendedName>
</protein>
<dbReference type="GO" id="GO:0004519">
    <property type="term" value="F:endonuclease activity"/>
    <property type="evidence" value="ECO:0007669"/>
    <property type="project" value="InterPro"/>
</dbReference>
<accession>A0A2L0UH10</accession>
<dbReference type="Gene3D" id="1.10.30.50">
    <property type="match status" value="1"/>
</dbReference>
<dbReference type="EMBL" id="CP024915">
    <property type="protein sequence ID" value="AUZ88530.1"/>
    <property type="molecule type" value="Genomic_DNA"/>
</dbReference>
<evidence type="ECO:0000313" key="3">
    <source>
        <dbReference type="EMBL" id="AUZ88530.1"/>
    </source>
</evidence>
<reference evidence="3 4" key="1">
    <citation type="submission" date="2017-11" db="EMBL/GenBank/DDBJ databases">
        <title>Draft genome of Arthrobacter agilis strain UMCV2, a plant growth-promoting rhizobacterium and biocontrol capacity of phytopathogenic fungi.</title>
        <authorList>
            <person name="Martinez-Camara R."/>
            <person name="Santoyo G."/>
            <person name="Moreno-Hagelsieb G."/>
            <person name="Valencia-Cantero E."/>
        </authorList>
    </citation>
    <scope>NUCLEOTIDE SEQUENCE [LARGE SCALE GENOMIC DNA]</scope>
    <source>
        <strain evidence="3 4">UMCV2</strain>
    </source>
</reference>
<dbReference type="InterPro" id="IPR003615">
    <property type="entry name" value="HNH_nuc"/>
</dbReference>
<gene>
    <name evidence="3" type="ORF">CVO76_13455</name>
</gene>
<feature type="domain" description="HNH nuclease" evidence="2">
    <location>
        <begin position="21"/>
        <end position="76"/>
    </location>
</feature>
<evidence type="ECO:0000259" key="2">
    <source>
        <dbReference type="SMART" id="SM00507"/>
    </source>
</evidence>
<dbReference type="GO" id="GO:0003676">
    <property type="term" value="F:nucleic acid binding"/>
    <property type="evidence" value="ECO:0007669"/>
    <property type="project" value="InterPro"/>
</dbReference>
<organism evidence="3 4">
    <name type="scientific">Arthrobacter agilis</name>
    <dbReference type="NCBI Taxonomy" id="37921"/>
    <lineage>
        <taxon>Bacteria</taxon>
        <taxon>Bacillati</taxon>
        <taxon>Actinomycetota</taxon>
        <taxon>Actinomycetes</taxon>
        <taxon>Micrococcales</taxon>
        <taxon>Micrococcaceae</taxon>
        <taxon>Arthrobacter</taxon>
    </lineage>
</organism>